<proteinExistence type="predicted"/>
<evidence type="ECO:0000313" key="5">
    <source>
        <dbReference type="Proteomes" id="UP001324287"/>
    </source>
</evidence>
<evidence type="ECO:0000259" key="3">
    <source>
        <dbReference type="Pfam" id="PF14698"/>
    </source>
</evidence>
<organism evidence="4 5">
    <name type="scientific">Blastococcus brunescens</name>
    <dbReference type="NCBI Taxonomy" id="1564165"/>
    <lineage>
        <taxon>Bacteria</taxon>
        <taxon>Bacillati</taxon>
        <taxon>Actinomycetota</taxon>
        <taxon>Actinomycetes</taxon>
        <taxon>Geodermatophilales</taxon>
        <taxon>Geodermatophilaceae</taxon>
        <taxon>Blastococcus</taxon>
    </lineage>
</organism>
<dbReference type="Pfam" id="PF14698">
    <property type="entry name" value="ASL_C2"/>
    <property type="match status" value="1"/>
</dbReference>
<evidence type="ECO:0000313" key="4">
    <source>
        <dbReference type="EMBL" id="WRL66975.1"/>
    </source>
</evidence>
<dbReference type="EMBL" id="CP141261">
    <property type="protein sequence ID" value="WRL66975.1"/>
    <property type="molecule type" value="Genomic_DNA"/>
</dbReference>
<gene>
    <name evidence="4" type="ORF">U6N30_13205</name>
</gene>
<keyword evidence="5" id="KW-1185">Reference proteome</keyword>
<reference evidence="4 5" key="1">
    <citation type="submission" date="2023-12" db="EMBL/GenBank/DDBJ databases">
        <title>Blastococcus brunescens sp. nov., an actonobacterium isolated from sandstone collected in sahara desert.</title>
        <authorList>
            <person name="Gtari M."/>
            <person name="Ghodhbane F."/>
        </authorList>
    </citation>
    <scope>NUCLEOTIDE SEQUENCE [LARGE SCALE GENOMIC DNA]</scope>
    <source>
        <strain evidence="4 5">BMG 8361</strain>
    </source>
</reference>
<protein>
    <recommendedName>
        <fullName evidence="3">Argininosuccinate lyase C-terminal domain-containing protein</fullName>
    </recommendedName>
</protein>
<sequence>MIATLTLRPEVLEAAAPQGFALATDVAEWLVSQGVPFRSAHEISGSMVAFCEEAGLELDQLDDDQLAGIDERLTPDVRSVLSVPGALAARKARGGTAPERVAEQLTALKDLAVVHADWAQASPVTGAL</sequence>
<dbReference type="Proteomes" id="UP001324287">
    <property type="component" value="Chromosome"/>
</dbReference>
<dbReference type="Gene3D" id="1.20.200.10">
    <property type="entry name" value="Fumarase/aspartase (Central domain)"/>
    <property type="match status" value="1"/>
</dbReference>
<evidence type="ECO:0000256" key="1">
    <source>
        <dbReference type="ARBA" id="ARBA00022605"/>
    </source>
</evidence>
<dbReference type="PANTHER" id="PTHR43814">
    <property type="entry name" value="ARGININOSUCCINATE LYASE"/>
    <property type="match status" value="1"/>
</dbReference>
<keyword evidence="2" id="KW-0456">Lyase</keyword>
<dbReference type="InterPro" id="IPR009049">
    <property type="entry name" value="Argininosuccinate_lyase"/>
</dbReference>
<dbReference type="InterPro" id="IPR029419">
    <property type="entry name" value="Arg_succ_lyase_C"/>
</dbReference>
<keyword evidence="1" id="KW-0028">Amino-acid biosynthesis</keyword>
<dbReference type="PANTHER" id="PTHR43814:SF1">
    <property type="entry name" value="ARGININOSUCCINATE LYASE"/>
    <property type="match status" value="1"/>
</dbReference>
<dbReference type="Gene3D" id="1.10.40.30">
    <property type="entry name" value="Fumarase/aspartase (C-terminal domain)"/>
    <property type="match status" value="1"/>
</dbReference>
<feature type="domain" description="Argininosuccinate lyase C-terminal" evidence="3">
    <location>
        <begin position="20"/>
        <end position="87"/>
    </location>
</feature>
<name>A0ABZ1B840_9ACTN</name>
<dbReference type="SUPFAM" id="SSF48557">
    <property type="entry name" value="L-aspartase-like"/>
    <property type="match status" value="1"/>
</dbReference>
<accession>A0ABZ1B840</accession>
<evidence type="ECO:0000256" key="2">
    <source>
        <dbReference type="ARBA" id="ARBA00023239"/>
    </source>
</evidence>
<dbReference type="InterPro" id="IPR008948">
    <property type="entry name" value="L-Aspartase-like"/>
</dbReference>
<dbReference type="RefSeq" id="WP_324278286.1">
    <property type="nucleotide sequence ID" value="NZ_CP141261.1"/>
</dbReference>